<dbReference type="InterPro" id="IPR043325">
    <property type="entry name" value="LTSS"/>
</dbReference>
<keyword evidence="6" id="KW-0325">Glycoprotein</keyword>
<evidence type="ECO:0000313" key="12">
    <source>
        <dbReference type="Proteomes" id="UP000631114"/>
    </source>
</evidence>
<evidence type="ECO:0000256" key="9">
    <source>
        <dbReference type="SAM" id="SignalP"/>
    </source>
</evidence>
<evidence type="ECO:0000256" key="8">
    <source>
        <dbReference type="SAM" id="MobiDB-lite"/>
    </source>
</evidence>
<name>A0A835LIT3_9MAGN</name>
<evidence type="ECO:0000256" key="4">
    <source>
        <dbReference type="ARBA" id="ARBA00022729"/>
    </source>
</evidence>
<feature type="domain" description="Bifunctional inhibitor/plant lipid transfer protein/seed storage helical" evidence="10">
    <location>
        <begin position="26"/>
        <end position="102"/>
    </location>
</feature>
<dbReference type="SMART" id="SM00499">
    <property type="entry name" value="AAI"/>
    <property type="match status" value="1"/>
</dbReference>
<keyword evidence="12" id="KW-1185">Reference proteome</keyword>
<dbReference type="GO" id="GO:0006869">
    <property type="term" value="P:lipid transport"/>
    <property type="evidence" value="ECO:0007669"/>
    <property type="project" value="InterPro"/>
</dbReference>
<dbReference type="CDD" id="cd00010">
    <property type="entry name" value="AAI_LTSS"/>
    <property type="match status" value="1"/>
</dbReference>
<protein>
    <recommendedName>
        <fullName evidence="10">Bifunctional inhibitor/plant lipid transfer protein/seed storage helical domain-containing protein</fullName>
    </recommendedName>
</protein>
<comment type="subcellular location">
    <subcellularLocation>
        <location evidence="1">Cell membrane</location>
        <topology evidence="1">Lipid-anchor</topology>
        <topology evidence="1">GPI-anchor</topology>
    </subcellularLocation>
</comment>
<feature type="region of interest" description="Disordered" evidence="8">
    <location>
        <begin position="103"/>
        <end position="127"/>
    </location>
</feature>
<dbReference type="FunFam" id="1.10.110.10:FF:000001">
    <property type="entry name" value="Bifunctional inhibitor/lipid-transfer protein/seed storage 2S albumin superfamily protein"/>
    <property type="match status" value="1"/>
</dbReference>
<feature type="chain" id="PRO_5032377092" description="Bifunctional inhibitor/plant lipid transfer protein/seed storage helical domain-containing protein" evidence="9">
    <location>
        <begin position="22"/>
        <end position="162"/>
    </location>
</feature>
<keyword evidence="7" id="KW-0449">Lipoprotein</keyword>
<comment type="similarity">
    <text evidence="2">Belongs to the plant LTP family.</text>
</comment>
<gene>
    <name evidence="11" type="ORF">IFM89_009728</name>
</gene>
<dbReference type="Proteomes" id="UP000631114">
    <property type="component" value="Unassembled WGS sequence"/>
</dbReference>
<dbReference type="InterPro" id="IPR016140">
    <property type="entry name" value="Bifunc_inhib/LTP/seed_store"/>
</dbReference>
<organism evidence="11 12">
    <name type="scientific">Coptis chinensis</name>
    <dbReference type="NCBI Taxonomy" id="261450"/>
    <lineage>
        <taxon>Eukaryota</taxon>
        <taxon>Viridiplantae</taxon>
        <taxon>Streptophyta</taxon>
        <taxon>Embryophyta</taxon>
        <taxon>Tracheophyta</taxon>
        <taxon>Spermatophyta</taxon>
        <taxon>Magnoliopsida</taxon>
        <taxon>Ranunculales</taxon>
        <taxon>Ranunculaceae</taxon>
        <taxon>Coptidoideae</taxon>
        <taxon>Coptis</taxon>
    </lineage>
</organism>
<keyword evidence="5" id="KW-1015">Disulfide bond</keyword>
<dbReference type="InterPro" id="IPR000528">
    <property type="entry name" value="Plant_nsLTP"/>
</dbReference>
<evidence type="ECO:0000256" key="6">
    <source>
        <dbReference type="ARBA" id="ARBA00023180"/>
    </source>
</evidence>
<dbReference type="PRINTS" id="PR00382">
    <property type="entry name" value="LIPIDTRNSFER"/>
</dbReference>
<keyword evidence="3" id="KW-0336">GPI-anchor</keyword>
<dbReference type="GO" id="GO:0008289">
    <property type="term" value="F:lipid binding"/>
    <property type="evidence" value="ECO:0007669"/>
    <property type="project" value="InterPro"/>
</dbReference>
<evidence type="ECO:0000313" key="11">
    <source>
        <dbReference type="EMBL" id="KAF9596380.1"/>
    </source>
</evidence>
<keyword evidence="3" id="KW-0472">Membrane</keyword>
<dbReference type="OrthoDB" id="911994at2759"/>
<comment type="caution">
    <text evidence="11">The sequence shown here is derived from an EMBL/GenBank/DDBJ whole genome shotgun (WGS) entry which is preliminary data.</text>
</comment>
<dbReference type="GO" id="GO:0098552">
    <property type="term" value="C:side of membrane"/>
    <property type="evidence" value="ECO:0007669"/>
    <property type="project" value="UniProtKB-KW"/>
</dbReference>
<dbReference type="AlphaFoldDB" id="A0A835LIT3"/>
<evidence type="ECO:0000256" key="3">
    <source>
        <dbReference type="ARBA" id="ARBA00022622"/>
    </source>
</evidence>
<dbReference type="InterPro" id="IPR036312">
    <property type="entry name" value="Bifun_inhib/LTP/seed_sf"/>
</dbReference>
<evidence type="ECO:0000256" key="5">
    <source>
        <dbReference type="ARBA" id="ARBA00023157"/>
    </source>
</evidence>
<feature type="signal peptide" evidence="9">
    <location>
        <begin position="1"/>
        <end position="21"/>
    </location>
</feature>
<dbReference type="PANTHER" id="PTHR33044">
    <property type="entry name" value="BIFUNCTIONAL INHIBITOR/LIPID-TRANSFER PROTEIN/SEED STORAGE 2S ALBUMIN SUPERFAMILY PROTEIN-RELATED"/>
    <property type="match status" value="1"/>
</dbReference>
<dbReference type="Gene3D" id="1.10.110.10">
    <property type="entry name" value="Plant lipid-transfer and hydrophobic proteins"/>
    <property type="match status" value="1"/>
</dbReference>
<evidence type="ECO:0000256" key="7">
    <source>
        <dbReference type="ARBA" id="ARBA00023288"/>
    </source>
</evidence>
<dbReference type="Pfam" id="PF14368">
    <property type="entry name" value="LTP_2"/>
    <property type="match status" value="1"/>
</dbReference>
<reference evidence="11 12" key="1">
    <citation type="submission" date="2020-10" db="EMBL/GenBank/DDBJ databases">
        <title>The Coptis chinensis genome and diversification of protoberbering-type alkaloids.</title>
        <authorList>
            <person name="Wang B."/>
            <person name="Shu S."/>
            <person name="Song C."/>
            <person name="Liu Y."/>
        </authorList>
    </citation>
    <scope>NUCLEOTIDE SEQUENCE [LARGE SCALE GENOMIC DNA]</scope>
    <source>
        <strain evidence="11">HL-2020</strain>
        <tissue evidence="11">Leaf</tissue>
    </source>
</reference>
<evidence type="ECO:0000256" key="1">
    <source>
        <dbReference type="ARBA" id="ARBA00004609"/>
    </source>
</evidence>
<sequence>MIEMTLTAMLVTMLICTGAVAQSSSCTNMIISMSPCLNYITGNSFTPSSSCCSQLSSVISSQPQCLCQVLNSGGSLGLNINQTLALQLPSACRVQTPPISQCNNAASPADAPAGASDTPSDSVPGNGLKTVPTTRGFIKRKFCHIALYYTLLLSLHCIIRLT</sequence>
<keyword evidence="4 9" id="KW-0732">Signal</keyword>
<evidence type="ECO:0000256" key="2">
    <source>
        <dbReference type="ARBA" id="ARBA00009748"/>
    </source>
</evidence>
<dbReference type="SUPFAM" id="SSF47699">
    <property type="entry name" value="Bifunctional inhibitor/lipid-transfer protein/seed storage 2S albumin"/>
    <property type="match status" value="1"/>
</dbReference>
<accession>A0A835LIT3</accession>
<proteinExistence type="inferred from homology"/>
<dbReference type="EMBL" id="JADFTS010000007">
    <property type="protein sequence ID" value="KAF9596380.1"/>
    <property type="molecule type" value="Genomic_DNA"/>
</dbReference>
<dbReference type="GO" id="GO:0005886">
    <property type="term" value="C:plasma membrane"/>
    <property type="evidence" value="ECO:0007669"/>
    <property type="project" value="UniProtKB-SubCell"/>
</dbReference>
<evidence type="ECO:0000259" key="10">
    <source>
        <dbReference type="SMART" id="SM00499"/>
    </source>
</evidence>
<feature type="compositionally biased region" description="Low complexity" evidence="8">
    <location>
        <begin position="105"/>
        <end position="122"/>
    </location>
</feature>